<feature type="transmembrane region" description="Helical" evidence="5">
    <location>
        <begin position="199"/>
        <end position="226"/>
    </location>
</feature>
<feature type="transmembrane region" description="Helical" evidence="5">
    <location>
        <begin position="132"/>
        <end position="148"/>
    </location>
</feature>
<evidence type="ECO:0000256" key="1">
    <source>
        <dbReference type="ARBA" id="ARBA00004141"/>
    </source>
</evidence>
<evidence type="ECO:0000313" key="7">
    <source>
        <dbReference type="Proteomes" id="UP000250242"/>
    </source>
</evidence>
<feature type="transmembrane region" description="Helical" evidence="5">
    <location>
        <begin position="23"/>
        <end position="46"/>
    </location>
</feature>
<name>A0A2X1VG84_9BURK</name>
<comment type="subcellular location">
    <subcellularLocation>
        <location evidence="1">Membrane</location>
        <topology evidence="1">Multi-pass membrane protein</topology>
    </subcellularLocation>
</comment>
<sequence>MPTHVTPIDALAKALASQLHPKMLMAVLMPFGVTVLSLVLLLIVAWNPLDNWFIASANKWSWFSSFTSLWGMSTLSDWLSALIAFIALSAISLVIGLAVAAVAVTPLAVSLLAKTHYQDLEKRGKFIDSRSIFNAIKVGVIFVVGWLVTLPLWLIPFASIVLSVFWTAYAFSQIAKVDAITEHASPAERTFILKKYHKGFWIIGLVCGLLCLIPFMGLVMPVYAILACTHYGLSALRELRQGAIDIDSHFSADASARITSNKNKA</sequence>
<evidence type="ECO:0000256" key="3">
    <source>
        <dbReference type="ARBA" id="ARBA00022989"/>
    </source>
</evidence>
<dbReference type="InterPro" id="IPR059112">
    <property type="entry name" value="CysZ/EI24"/>
</dbReference>
<protein>
    <submittedName>
        <fullName evidence="6">CysZ-like protein</fullName>
    </submittedName>
</protein>
<accession>A0A2X1VG84</accession>
<dbReference type="AlphaFoldDB" id="A0A2X1VG84"/>
<feature type="transmembrane region" description="Helical" evidence="5">
    <location>
        <begin position="78"/>
        <end position="111"/>
    </location>
</feature>
<evidence type="ECO:0000256" key="2">
    <source>
        <dbReference type="ARBA" id="ARBA00022692"/>
    </source>
</evidence>
<dbReference type="RefSeq" id="WP_018025891.1">
    <property type="nucleotide sequence ID" value="NZ_CP027417.1"/>
</dbReference>
<dbReference type="EMBL" id="UATH01000001">
    <property type="protein sequence ID" value="SPY07390.1"/>
    <property type="molecule type" value="Genomic_DNA"/>
</dbReference>
<evidence type="ECO:0000256" key="4">
    <source>
        <dbReference type="ARBA" id="ARBA00023136"/>
    </source>
</evidence>
<evidence type="ECO:0000256" key="5">
    <source>
        <dbReference type="SAM" id="Phobius"/>
    </source>
</evidence>
<dbReference type="KEGG" id="our:CEQ07_09875"/>
<dbReference type="Proteomes" id="UP000250242">
    <property type="component" value="Unassembled WGS sequence"/>
</dbReference>
<keyword evidence="2 5" id="KW-0812">Transmembrane</keyword>
<keyword evidence="4 5" id="KW-0472">Membrane</keyword>
<keyword evidence="3 5" id="KW-1133">Transmembrane helix</keyword>
<reference evidence="6 7" key="1">
    <citation type="submission" date="2018-06" db="EMBL/GenBank/DDBJ databases">
        <authorList>
            <consortium name="Pathogen Informatics"/>
            <person name="Doyle S."/>
        </authorList>
    </citation>
    <scope>NUCLEOTIDE SEQUENCE [LARGE SCALE GENOMIC DNA]</scope>
    <source>
        <strain evidence="6 7">NCTC11009</strain>
    </source>
</reference>
<dbReference type="Pfam" id="PF07264">
    <property type="entry name" value="EI24"/>
    <property type="match status" value="1"/>
</dbReference>
<gene>
    <name evidence="6" type="ORF">NCTC11009_00590</name>
</gene>
<evidence type="ECO:0000313" key="6">
    <source>
        <dbReference type="EMBL" id="SPY07390.1"/>
    </source>
</evidence>
<dbReference type="GeneID" id="93427301"/>
<organism evidence="6 7">
    <name type="scientific">Oligella urethralis</name>
    <dbReference type="NCBI Taxonomy" id="90245"/>
    <lineage>
        <taxon>Bacteria</taxon>
        <taxon>Pseudomonadati</taxon>
        <taxon>Pseudomonadota</taxon>
        <taxon>Betaproteobacteria</taxon>
        <taxon>Burkholderiales</taxon>
        <taxon>Alcaligenaceae</taxon>
        <taxon>Oligella</taxon>
    </lineage>
</organism>
<proteinExistence type="predicted"/>